<dbReference type="InterPro" id="IPR025392">
    <property type="entry name" value="DUF4124"/>
</dbReference>
<sequence length="206" mass="22937">MRIIVGCIAVALAAAGVAHAQKLYRWVDGDGQVRYSDHLPPEEVDRARREISFASGLVTGEVERALTPEERAEAEAEARRRAQAAQLQEKAIQRDGVLLGSYPTEADLRRAYDERVGLLEETLKATRIGIDAQRQSLMSLLGHAADQELAGRAVPARTRESVVIQRAQLDDQLLALNQREAERAALDLEYRDTLARYRELQAARAR</sequence>
<evidence type="ECO:0000313" key="3">
    <source>
        <dbReference type="EMBL" id="MFC4727391.1"/>
    </source>
</evidence>
<evidence type="ECO:0000256" key="1">
    <source>
        <dbReference type="SAM" id="SignalP"/>
    </source>
</evidence>
<feature type="domain" description="DUF4124" evidence="2">
    <location>
        <begin position="11"/>
        <end position="47"/>
    </location>
</feature>
<accession>A0ABV9NJJ5</accession>
<organism evidence="3 4">
    <name type="scientific">Coralloluteibacterium thermophilum</name>
    <dbReference type="NCBI Taxonomy" id="2707049"/>
    <lineage>
        <taxon>Bacteria</taxon>
        <taxon>Pseudomonadati</taxon>
        <taxon>Pseudomonadota</taxon>
        <taxon>Gammaproteobacteria</taxon>
        <taxon>Lysobacterales</taxon>
        <taxon>Lysobacteraceae</taxon>
        <taxon>Coralloluteibacterium</taxon>
    </lineage>
</organism>
<keyword evidence="4" id="KW-1185">Reference proteome</keyword>
<evidence type="ECO:0000259" key="2">
    <source>
        <dbReference type="Pfam" id="PF13511"/>
    </source>
</evidence>
<evidence type="ECO:0000313" key="4">
    <source>
        <dbReference type="Proteomes" id="UP001595892"/>
    </source>
</evidence>
<protein>
    <submittedName>
        <fullName evidence="3">DUF4124 domain-containing protein</fullName>
    </submittedName>
</protein>
<name>A0ABV9NJJ5_9GAMM</name>
<keyword evidence="1" id="KW-0732">Signal</keyword>
<gene>
    <name evidence="3" type="ORF">ACFO3Q_04305</name>
</gene>
<feature type="chain" id="PRO_5046006421" evidence="1">
    <location>
        <begin position="21"/>
        <end position="206"/>
    </location>
</feature>
<proteinExistence type="predicted"/>
<feature type="signal peptide" evidence="1">
    <location>
        <begin position="1"/>
        <end position="20"/>
    </location>
</feature>
<dbReference type="RefSeq" id="WP_377003406.1">
    <property type="nucleotide sequence ID" value="NZ_JBHSGG010000011.1"/>
</dbReference>
<dbReference type="Pfam" id="PF13511">
    <property type="entry name" value="DUF4124"/>
    <property type="match status" value="1"/>
</dbReference>
<dbReference type="EMBL" id="JBHSGG010000011">
    <property type="protein sequence ID" value="MFC4727391.1"/>
    <property type="molecule type" value="Genomic_DNA"/>
</dbReference>
<dbReference type="Proteomes" id="UP001595892">
    <property type="component" value="Unassembled WGS sequence"/>
</dbReference>
<comment type="caution">
    <text evidence="3">The sequence shown here is derived from an EMBL/GenBank/DDBJ whole genome shotgun (WGS) entry which is preliminary data.</text>
</comment>
<reference evidence="4" key="1">
    <citation type="journal article" date="2019" name="Int. J. Syst. Evol. Microbiol.">
        <title>The Global Catalogue of Microorganisms (GCM) 10K type strain sequencing project: providing services to taxonomists for standard genome sequencing and annotation.</title>
        <authorList>
            <consortium name="The Broad Institute Genomics Platform"/>
            <consortium name="The Broad Institute Genome Sequencing Center for Infectious Disease"/>
            <person name="Wu L."/>
            <person name="Ma J."/>
        </authorList>
    </citation>
    <scope>NUCLEOTIDE SEQUENCE [LARGE SCALE GENOMIC DNA]</scope>
    <source>
        <strain evidence="4">CGMCC 1.13574</strain>
    </source>
</reference>